<dbReference type="GO" id="GO:0046983">
    <property type="term" value="F:protein dimerization activity"/>
    <property type="evidence" value="ECO:0007669"/>
    <property type="project" value="InterPro"/>
</dbReference>
<dbReference type="Proteomes" id="UP000075430">
    <property type="component" value="Unassembled WGS sequence"/>
</dbReference>
<dbReference type="OrthoDB" id="2900727at2"/>
<evidence type="ECO:0000259" key="1">
    <source>
        <dbReference type="PROSITE" id="PS51500"/>
    </source>
</evidence>
<dbReference type="InterPro" id="IPR036281">
    <property type="entry name" value="SinR/SinI_dimer_dom_sf"/>
</dbReference>
<dbReference type="AlphaFoldDB" id="A0A150F6X0"/>
<dbReference type="PROSITE" id="PS51500">
    <property type="entry name" value="SIN"/>
    <property type="match status" value="1"/>
</dbReference>
<dbReference type="InterPro" id="IPR010981">
    <property type="entry name" value="SinR/SinI_dimer_dom"/>
</dbReference>
<protein>
    <submittedName>
        <fullName evidence="2">Protein sinI</fullName>
    </submittedName>
</protein>
<comment type="caution">
    <text evidence="2">The sequence shown here is derived from an EMBL/GenBank/DDBJ whole genome shotgun (WGS) entry which is preliminary data.</text>
</comment>
<reference evidence="3" key="1">
    <citation type="submission" date="2016-02" db="EMBL/GenBank/DDBJ databases">
        <authorList>
            <person name="Dunlap C."/>
        </authorList>
    </citation>
    <scope>NUCLEOTIDE SEQUENCE [LARGE SCALE GENOMIC DNA]</scope>
    <source>
        <strain evidence="3">NRRL B-41092</strain>
    </source>
</reference>
<feature type="domain" description="Sin" evidence="1">
    <location>
        <begin position="2"/>
        <end position="40"/>
    </location>
</feature>
<dbReference type="GO" id="GO:0006355">
    <property type="term" value="P:regulation of DNA-templated transcription"/>
    <property type="evidence" value="ECO:0007669"/>
    <property type="project" value="InterPro"/>
</dbReference>
<evidence type="ECO:0000313" key="2">
    <source>
        <dbReference type="EMBL" id="KXZ18520.1"/>
    </source>
</evidence>
<keyword evidence="3" id="KW-1185">Reference proteome</keyword>
<organism evidence="2 3">
    <name type="scientific">Bacillus nakamurai</name>
    <dbReference type="NCBI Taxonomy" id="1793963"/>
    <lineage>
        <taxon>Bacteria</taxon>
        <taxon>Bacillati</taxon>
        <taxon>Bacillota</taxon>
        <taxon>Bacilli</taxon>
        <taxon>Bacillales</taxon>
        <taxon>Bacillaceae</taxon>
        <taxon>Bacillus</taxon>
    </lineage>
</organism>
<dbReference type="RefSeq" id="WP_061521967.1">
    <property type="nucleotide sequence ID" value="NZ_JAJJBV010000019.1"/>
</dbReference>
<gene>
    <name evidence="2" type="ORF">AXI58_17070</name>
</gene>
<dbReference type="EMBL" id="LSBA01000017">
    <property type="protein sequence ID" value="KXZ18520.1"/>
    <property type="molecule type" value="Genomic_DNA"/>
</dbReference>
<dbReference type="Pfam" id="PF08671">
    <property type="entry name" value="SinI"/>
    <property type="match status" value="1"/>
</dbReference>
<proteinExistence type="predicted"/>
<evidence type="ECO:0000313" key="3">
    <source>
        <dbReference type="Proteomes" id="UP000075430"/>
    </source>
</evidence>
<dbReference type="SUPFAM" id="SSF47406">
    <property type="entry name" value="SinR repressor dimerisation domain-like"/>
    <property type="match status" value="1"/>
</dbReference>
<dbReference type="STRING" id="1793963.AXI58_17070"/>
<name>A0A150F6X0_9BACI</name>
<accession>A0A150F6X0</accession>
<sequence>MKNAKTEFSQLDKEWVELMLEAQKSNISLEEIRKYLHSHKKSSQHIQAARSRTVNPF</sequence>